<feature type="domain" description="Aminotransferase-like plant mobile" evidence="1">
    <location>
        <begin position="10"/>
        <end position="139"/>
    </location>
</feature>
<dbReference type="Pfam" id="PF10536">
    <property type="entry name" value="PMD"/>
    <property type="match status" value="1"/>
</dbReference>
<dbReference type="PANTHER" id="PTHR46033:SF8">
    <property type="entry name" value="PROTEIN MAINTENANCE OF MERISTEMS-LIKE"/>
    <property type="match status" value="1"/>
</dbReference>
<dbReference type="AlphaFoldDB" id="A0A444ZZB2"/>
<dbReference type="InterPro" id="IPR019557">
    <property type="entry name" value="AminoTfrase-like_pln_mobile"/>
</dbReference>
<evidence type="ECO:0000313" key="2">
    <source>
        <dbReference type="EMBL" id="RYR19509.1"/>
    </source>
</evidence>
<keyword evidence="3" id="KW-1185">Reference proteome</keyword>
<protein>
    <recommendedName>
        <fullName evidence="1">Aminotransferase-like plant mobile domain-containing protein</fullName>
    </recommendedName>
</protein>
<comment type="caution">
    <text evidence="2">The sequence shown here is derived from an EMBL/GenBank/DDBJ whole genome shotgun (WGS) entry which is preliminary data.</text>
</comment>
<dbReference type="EMBL" id="SDMP01000013">
    <property type="protein sequence ID" value="RYR19509.1"/>
    <property type="molecule type" value="Genomic_DNA"/>
</dbReference>
<dbReference type="GO" id="GO:0010073">
    <property type="term" value="P:meristem maintenance"/>
    <property type="evidence" value="ECO:0007669"/>
    <property type="project" value="InterPro"/>
</dbReference>
<reference evidence="2 3" key="1">
    <citation type="submission" date="2019-01" db="EMBL/GenBank/DDBJ databases">
        <title>Sequencing of cultivated peanut Arachis hypogaea provides insights into genome evolution and oil improvement.</title>
        <authorList>
            <person name="Chen X."/>
        </authorList>
    </citation>
    <scope>NUCLEOTIDE SEQUENCE [LARGE SCALE GENOMIC DNA]</scope>
    <source>
        <strain evidence="3">cv. Fuhuasheng</strain>
        <tissue evidence="2">Leaves</tissue>
    </source>
</reference>
<dbReference type="InterPro" id="IPR044824">
    <property type="entry name" value="MAIN-like"/>
</dbReference>
<dbReference type="Proteomes" id="UP000289738">
    <property type="component" value="Chromosome B03"/>
</dbReference>
<evidence type="ECO:0000259" key="1">
    <source>
        <dbReference type="Pfam" id="PF10536"/>
    </source>
</evidence>
<name>A0A444ZZB2_ARAHY</name>
<evidence type="ECO:0000313" key="3">
    <source>
        <dbReference type="Proteomes" id="UP000289738"/>
    </source>
</evidence>
<dbReference type="PANTHER" id="PTHR46033">
    <property type="entry name" value="PROTEIN MAIN-LIKE 2"/>
    <property type="match status" value="1"/>
</dbReference>
<accession>A0A444ZZB2</accession>
<sequence>MLPSADCIDKFTVKCTWMQETFSHLPHNPNEETIRRYARVYIMMLLSTNLLGDKSGTHMHIRWLPYVAKLEDMGGYSWTSAALSWLYRCLCRVANRNVVKLADLLQLLQSWIFWSFLGFRLDGFDAFHWPMVTRWSGYQPTLSKKGLESRSGGSR</sequence>
<proteinExistence type="predicted"/>
<gene>
    <name evidence="2" type="ORF">Ahy_B03g064294</name>
</gene>
<organism evidence="2 3">
    <name type="scientific">Arachis hypogaea</name>
    <name type="common">Peanut</name>
    <dbReference type="NCBI Taxonomy" id="3818"/>
    <lineage>
        <taxon>Eukaryota</taxon>
        <taxon>Viridiplantae</taxon>
        <taxon>Streptophyta</taxon>
        <taxon>Embryophyta</taxon>
        <taxon>Tracheophyta</taxon>
        <taxon>Spermatophyta</taxon>
        <taxon>Magnoliopsida</taxon>
        <taxon>eudicotyledons</taxon>
        <taxon>Gunneridae</taxon>
        <taxon>Pentapetalae</taxon>
        <taxon>rosids</taxon>
        <taxon>fabids</taxon>
        <taxon>Fabales</taxon>
        <taxon>Fabaceae</taxon>
        <taxon>Papilionoideae</taxon>
        <taxon>50 kb inversion clade</taxon>
        <taxon>dalbergioids sensu lato</taxon>
        <taxon>Dalbergieae</taxon>
        <taxon>Pterocarpus clade</taxon>
        <taxon>Arachis</taxon>
    </lineage>
</organism>